<dbReference type="PROSITE" id="PS50850">
    <property type="entry name" value="MFS"/>
    <property type="match status" value="1"/>
</dbReference>
<keyword evidence="8" id="KW-0813">Transport</keyword>
<feature type="non-terminal residue" evidence="11">
    <location>
        <position position="861"/>
    </location>
</feature>
<dbReference type="PANTHER" id="PTHR11388">
    <property type="entry name" value="ORGANIC ANION TRANSPORTER"/>
    <property type="match status" value="1"/>
</dbReference>
<evidence type="ECO:0000313" key="11">
    <source>
        <dbReference type="EMBL" id="CAH0724484.1"/>
    </source>
</evidence>
<dbReference type="SUPFAM" id="SSF100895">
    <property type="entry name" value="Kazal-type serine protease inhibitors"/>
    <property type="match status" value="1"/>
</dbReference>
<keyword evidence="7" id="KW-1015">Disulfide bond</keyword>
<feature type="transmembrane region" description="Helical" evidence="8">
    <location>
        <begin position="263"/>
        <end position="285"/>
    </location>
</feature>
<evidence type="ECO:0000256" key="2">
    <source>
        <dbReference type="ARBA" id="ARBA00009657"/>
    </source>
</evidence>
<keyword evidence="12" id="KW-1185">Reference proteome</keyword>
<feature type="domain" description="Major facilitator superfamily (MFS) profile" evidence="9">
    <location>
        <begin position="228"/>
        <end position="810"/>
    </location>
</feature>
<evidence type="ECO:0000256" key="5">
    <source>
        <dbReference type="ARBA" id="ARBA00022989"/>
    </source>
</evidence>
<evidence type="ECO:0000256" key="8">
    <source>
        <dbReference type="RuleBase" id="RU362056"/>
    </source>
</evidence>
<keyword evidence="8" id="KW-0406">Ion transport</keyword>
<feature type="transmembrane region" description="Helical" evidence="8">
    <location>
        <begin position="742"/>
        <end position="767"/>
    </location>
</feature>
<feature type="transmembrane region" description="Helical" evidence="8">
    <location>
        <begin position="297"/>
        <end position="319"/>
    </location>
</feature>
<keyword evidence="4 8" id="KW-0812">Transmembrane</keyword>
<reference evidence="11" key="1">
    <citation type="submission" date="2021-12" db="EMBL/GenBank/DDBJ databases">
        <authorList>
            <person name="Martin H S."/>
        </authorList>
    </citation>
    <scope>NUCLEOTIDE SEQUENCE</scope>
</reference>
<evidence type="ECO:0000256" key="6">
    <source>
        <dbReference type="ARBA" id="ARBA00023136"/>
    </source>
</evidence>
<comment type="similarity">
    <text evidence="2 8">Belongs to the organo anion transporter (TC 2.A.60) family.</text>
</comment>
<keyword evidence="6 8" id="KW-0472">Membrane</keyword>
<dbReference type="EMBL" id="OV170224">
    <property type="protein sequence ID" value="CAH0724484.1"/>
    <property type="molecule type" value="Genomic_DNA"/>
</dbReference>
<feature type="transmembrane region" description="Helical" evidence="8">
    <location>
        <begin position="790"/>
        <end position="813"/>
    </location>
</feature>
<evidence type="ECO:0000259" key="9">
    <source>
        <dbReference type="PROSITE" id="PS50850"/>
    </source>
</evidence>
<feature type="transmembrane region" description="Helical" evidence="8">
    <location>
        <begin position="547"/>
        <end position="567"/>
    </location>
</feature>
<evidence type="ECO:0000256" key="3">
    <source>
        <dbReference type="ARBA" id="ARBA00022475"/>
    </source>
</evidence>
<dbReference type="GO" id="GO:0016323">
    <property type="term" value="C:basolateral plasma membrane"/>
    <property type="evidence" value="ECO:0007669"/>
    <property type="project" value="TreeGrafter"/>
</dbReference>
<dbReference type="InterPro" id="IPR004156">
    <property type="entry name" value="OATP"/>
</dbReference>
<protein>
    <recommendedName>
        <fullName evidence="8">Solute carrier organic anion transporter family member</fullName>
    </recommendedName>
</protein>
<dbReference type="AlphaFoldDB" id="A0A8J9YBD3"/>
<dbReference type="GO" id="GO:0015347">
    <property type="term" value="F:sodium-independent organic anion transmembrane transporter activity"/>
    <property type="evidence" value="ECO:0007669"/>
    <property type="project" value="TreeGrafter"/>
</dbReference>
<dbReference type="Pfam" id="PF07648">
    <property type="entry name" value="Kazal_2"/>
    <property type="match status" value="1"/>
</dbReference>
<comment type="subcellular location">
    <subcellularLocation>
        <location evidence="1 8">Cell membrane</location>
        <topology evidence="1 8">Multi-pass membrane protein</topology>
    </subcellularLocation>
</comment>
<dbReference type="Pfam" id="PF03137">
    <property type="entry name" value="OATP"/>
    <property type="match status" value="1"/>
</dbReference>
<feature type="transmembrane region" description="Helical" evidence="8">
    <location>
        <begin position="390"/>
        <end position="410"/>
    </location>
</feature>
<dbReference type="PANTHER" id="PTHR11388:SF100">
    <property type="entry name" value="SOLUTE CARRIER ORGANIC ANION TRANSPORTER FAMILY MEMBER 4A1"/>
    <property type="match status" value="1"/>
</dbReference>
<feature type="transmembrane region" description="Helical" evidence="8">
    <location>
        <begin position="228"/>
        <end position="251"/>
    </location>
</feature>
<evidence type="ECO:0000259" key="10">
    <source>
        <dbReference type="PROSITE" id="PS51465"/>
    </source>
</evidence>
<feature type="transmembrane region" description="Helical" evidence="8">
    <location>
        <begin position="512"/>
        <end position="535"/>
    </location>
</feature>
<dbReference type="GO" id="GO:0006811">
    <property type="term" value="P:monoatomic ion transport"/>
    <property type="evidence" value="ECO:0007669"/>
    <property type="project" value="UniProtKB-KW"/>
</dbReference>
<keyword evidence="5 8" id="KW-1133">Transmembrane helix</keyword>
<dbReference type="InterPro" id="IPR036058">
    <property type="entry name" value="Kazal_dom_sf"/>
</dbReference>
<dbReference type="OrthoDB" id="5062115at2759"/>
<gene>
    <name evidence="11" type="ORF">BINO364_LOCUS10188</name>
</gene>
<evidence type="ECO:0000256" key="4">
    <source>
        <dbReference type="ARBA" id="ARBA00022692"/>
    </source>
</evidence>
<feature type="domain" description="Kazal-like" evidence="10">
    <location>
        <begin position="622"/>
        <end position="677"/>
    </location>
</feature>
<dbReference type="PROSITE" id="PS51465">
    <property type="entry name" value="KAZAL_2"/>
    <property type="match status" value="1"/>
</dbReference>
<dbReference type="InterPro" id="IPR036259">
    <property type="entry name" value="MFS_trans_sf"/>
</dbReference>
<dbReference type="InterPro" id="IPR002350">
    <property type="entry name" value="Kazal_dom"/>
</dbReference>
<feature type="transmembrane region" description="Helical" evidence="8">
    <location>
        <begin position="705"/>
        <end position="730"/>
    </location>
</feature>
<evidence type="ECO:0000256" key="7">
    <source>
        <dbReference type="ARBA" id="ARBA00023157"/>
    </source>
</evidence>
<dbReference type="InterPro" id="IPR020846">
    <property type="entry name" value="MFS_dom"/>
</dbReference>
<dbReference type="SUPFAM" id="SSF103473">
    <property type="entry name" value="MFS general substrate transporter"/>
    <property type="match status" value="2"/>
</dbReference>
<dbReference type="Proteomes" id="UP000838878">
    <property type="component" value="Chromosome 4"/>
</dbReference>
<sequence length="861" mass="93695">MFYVMAKLHWDYKSLQRVVWNYSEKGHGKGAPDSVGEVLKIAADRIVAVGNDFPNIDLLISHLQIQISEGMIMEVHESGILETELLIPCDLKEFRGTMRVHQTIWTCNNPKVLAMRHLSCNLEKCSEESNYCPHGQHIGFYNIRSITLENTSTPKTMISKKTAINENQIDITANSSPNYRLAGTSIQSNQFEINNADREEWTEEREQRCGWGGLRPAWLQRFRTAKWALFWLCWAGAIQGMVVNGFVNVVITTIERRFGLRSMQTGVIAGGYDMASFVCLAPVTYLGGRNSASKPRWLGWGVLLMGAGSLLFALPHFLVPPHKAAGDKLEGLCVVNQTVSSWKDEPEESGAWAVAIFVVAQLLHGAGATPLFTLGVTYIDENVSKKMSSVYLGVYYMMAVVGPALGYVMGGQMLKIYTDFVTIDPETLGITPQSSAWIGAWWIGFIISAILCLIVAIPILAFPYELPGAAEIRESKVSEAHDGSAAKTTAFSALHELPKAAAALFKNPTFMFLNLGGASEGLFISGFAAFLPKLIENQFSVNASEAALLLGIVTVPAGGGGTFLGGWLVKRWKLACAGIIKLCVGATLLAGVFCFAFVLNCDDHPFAGVTIPYDSPNVPGASQLTAQCNAACGCPAARLAAVCGADGRAYASPCHAGCARGRRVGASTLYSDCACVSATDHFLTENNTTMVFEAINSACKSECPYLWVFVFLSFCVMLFTFLATMPALAATLRCVQEEQRSFALGIQWILVRLLGTIPAPLLFGFLIDLSCRLWTSGACLLYDNLNMSRYMLGLALVGKLCSFLFFFLAWWFYRPPGNTNAVSPAIDLTHEKTNGISTIANGTLDRSNGYCNAALESSDHL</sequence>
<feature type="transmembrane region" description="Helical" evidence="8">
    <location>
        <begin position="351"/>
        <end position="378"/>
    </location>
</feature>
<organism evidence="11 12">
    <name type="scientific">Brenthis ino</name>
    <name type="common">lesser marbled fritillary</name>
    <dbReference type="NCBI Taxonomy" id="405034"/>
    <lineage>
        <taxon>Eukaryota</taxon>
        <taxon>Metazoa</taxon>
        <taxon>Ecdysozoa</taxon>
        <taxon>Arthropoda</taxon>
        <taxon>Hexapoda</taxon>
        <taxon>Insecta</taxon>
        <taxon>Pterygota</taxon>
        <taxon>Neoptera</taxon>
        <taxon>Endopterygota</taxon>
        <taxon>Lepidoptera</taxon>
        <taxon>Glossata</taxon>
        <taxon>Ditrysia</taxon>
        <taxon>Papilionoidea</taxon>
        <taxon>Nymphalidae</taxon>
        <taxon>Heliconiinae</taxon>
        <taxon>Argynnini</taxon>
        <taxon>Brenthis</taxon>
    </lineage>
</organism>
<feature type="transmembrane region" description="Helical" evidence="8">
    <location>
        <begin position="441"/>
        <end position="464"/>
    </location>
</feature>
<dbReference type="GO" id="GO:0043252">
    <property type="term" value="P:sodium-independent organic anion transport"/>
    <property type="evidence" value="ECO:0007669"/>
    <property type="project" value="TreeGrafter"/>
</dbReference>
<dbReference type="Gene3D" id="1.20.1250.20">
    <property type="entry name" value="MFS general substrate transporter like domains"/>
    <property type="match status" value="1"/>
</dbReference>
<name>A0A8J9YBD3_9NEOP</name>
<keyword evidence="3" id="KW-1003">Cell membrane</keyword>
<evidence type="ECO:0000313" key="12">
    <source>
        <dbReference type="Proteomes" id="UP000838878"/>
    </source>
</evidence>
<accession>A0A8J9YBD3</accession>
<evidence type="ECO:0000256" key="1">
    <source>
        <dbReference type="ARBA" id="ARBA00004651"/>
    </source>
</evidence>
<feature type="transmembrane region" description="Helical" evidence="8">
    <location>
        <begin position="579"/>
        <end position="599"/>
    </location>
</feature>
<dbReference type="CDD" id="cd17403">
    <property type="entry name" value="MFS_SLCO4_OATP4"/>
    <property type="match status" value="1"/>
</dbReference>
<proteinExistence type="inferred from homology"/>
<dbReference type="NCBIfam" id="TIGR00805">
    <property type="entry name" value="oat"/>
    <property type="match status" value="1"/>
</dbReference>